<dbReference type="InterPro" id="IPR000742">
    <property type="entry name" value="EGF"/>
</dbReference>
<keyword evidence="8" id="KW-1133">Transmembrane helix</keyword>
<dbReference type="InterPro" id="IPR018097">
    <property type="entry name" value="EGF_Ca-bd_CS"/>
</dbReference>
<keyword evidence="5" id="KW-0677">Repeat</keyword>
<dbReference type="InterPro" id="IPR000152">
    <property type="entry name" value="EGF-type_Asp/Asn_hydroxyl_site"/>
</dbReference>
<dbReference type="SUPFAM" id="SSF53187">
    <property type="entry name" value="Zn-dependent exopeptidases"/>
    <property type="match status" value="1"/>
</dbReference>
<dbReference type="PROSITE" id="PS01187">
    <property type="entry name" value="EGF_CA"/>
    <property type="match status" value="1"/>
</dbReference>
<comment type="caution">
    <text evidence="10">The sequence shown here is derived from an EMBL/GenBank/DDBJ whole genome shotgun (WGS) entry which is preliminary data.</text>
</comment>
<organism evidence="10 11">
    <name type="scientific">Pocillopora meandrina</name>
    <dbReference type="NCBI Taxonomy" id="46732"/>
    <lineage>
        <taxon>Eukaryota</taxon>
        <taxon>Metazoa</taxon>
        <taxon>Cnidaria</taxon>
        <taxon>Anthozoa</taxon>
        <taxon>Hexacorallia</taxon>
        <taxon>Scleractinia</taxon>
        <taxon>Astrocoeniina</taxon>
        <taxon>Pocilloporidae</taxon>
        <taxon>Pocillopora</taxon>
    </lineage>
</organism>
<evidence type="ECO:0000256" key="6">
    <source>
        <dbReference type="ARBA" id="ARBA00023157"/>
    </source>
</evidence>
<reference evidence="10 11" key="1">
    <citation type="submission" date="2022-05" db="EMBL/GenBank/DDBJ databases">
        <authorList>
            <consortium name="Genoscope - CEA"/>
            <person name="William W."/>
        </authorList>
    </citation>
    <scope>NUCLEOTIDE SEQUENCE [LARGE SCALE GENOMIC DNA]</scope>
</reference>
<evidence type="ECO:0000256" key="1">
    <source>
        <dbReference type="ARBA" id="ARBA00001947"/>
    </source>
</evidence>
<keyword evidence="8" id="KW-0812">Transmembrane</keyword>
<dbReference type="PROSITE" id="PS50026">
    <property type="entry name" value="EGF_3"/>
    <property type="match status" value="2"/>
</dbReference>
<keyword evidence="3 7" id="KW-0245">EGF-like domain</keyword>
<dbReference type="GO" id="GO:0005509">
    <property type="term" value="F:calcium ion binding"/>
    <property type="evidence" value="ECO:0007669"/>
    <property type="project" value="InterPro"/>
</dbReference>
<dbReference type="Pfam" id="PF04389">
    <property type="entry name" value="Peptidase_M28"/>
    <property type="match status" value="1"/>
</dbReference>
<comment type="similarity">
    <text evidence="2">Belongs to the peptidase M28 family. M28B subfamily.</text>
</comment>
<evidence type="ECO:0000313" key="10">
    <source>
        <dbReference type="EMBL" id="CAH3118143.1"/>
    </source>
</evidence>
<accession>A0AAU9WLS1</accession>
<dbReference type="FunFam" id="2.10.25.10:FF:000038">
    <property type="entry name" value="Fibrillin 2"/>
    <property type="match status" value="2"/>
</dbReference>
<dbReference type="InterPro" id="IPR024731">
    <property type="entry name" value="NELL2-like_EGF"/>
</dbReference>
<evidence type="ECO:0000256" key="8">
    <source>
        <dbReference type="SAM" id="Phobius"/>
    </source>
</evidence>
<dbReference type="InterPro" id="IPR001881">
    <property type="entry name" value="EGF-like_Ca-bd_dom"/>
</dbReference>
<dbReference type="PROSITE" id="PS00010">
    <property type="entry name" value="ASX_HYDROXYL"/>
    <property type="match status" value="2"/>
</dbReference>
<keyword evidence="11" id="KW-1185">Reference proteome</keyword>
<name>A0AAU9WLS1_9CNID</name>
<dbReference type="Proteomes" id="UP001159428">
    <property type="component" value="Unassembled WGS sequence"/>
</dbReference>
<dbReference type="CDD" id="cd00054">
    <property type="entry name" value="EGF_CA"/>
    <property type="match status" value="2"/>
</dbReference>
<evidence type="ECO:0000313" key="11">
    <source>
        <dbReference type="Proteomes" id="UP001159428"/>
    </source>
</evidence>
<sequence length="466" mass="51377">MSMLSVSAADRIPVADKRKYEMYLEKFETSRTHYRPDGKENLQNATIFMKEKFESVGLDVELQNFTTSDTTTGQTASGTNVIGILKGQFFGTANDDAIILGAHLDTQGLQQYGVNNDGSGLTALLTLAEDLTEKDKCIQNHSILFVAFDRSETFDVQQGNAVCNKSCGSKAFIDGISKVLQGGTVKIAIIMDCISNFNLQKDSQREYRQPVKDYFSTFVEMQGLIYENKGNYLAVIGREDEQDAMSNYVKMFEEVKTYSQYVPVEFMWNFKGKPTGLNLTNVETAFAKSDTLSFWDANIKSILLTDTCYQRDPLYTCKTSVWCDNSAKASLNDNLGFAYSTATAAKNLTKYYACTDRDVNECVLGNAECSKDATCKNTFGSYECKCKDGFTGNGFSCQDINECAEGSKCNKDAVCTNSPGSYHCKCKMGFKGNGFNTCVASGTGTAAAIFLHVVMLMVVGLLEFTM</sequence>
<gene>
    <name evidence="10" type="ORF">PMEA_00007149</name>
</gene>
<keyword evidence="6" id="KW-1015">Disulfide bond</keyword>
<evidence type="ECO:0000256" key="5">
    <source>
        <dbReference type="ARBA" id="ARBA00022737"/>
    </source>
</evidence>
<dbReference type="SMART" id="SM00181">
    <property type="entry name" value="EGF"/>
    <property type="match status" value="2"/>
</dbReference>
<dbReference type="InterPro" id="IPR049883">
    <property type="entry name" value="NOTCH1_EGF-like"/>
</dbReference>
<dbReference type="Gene3D" id="3.40.630.10">
    <property type="entry name" value="Zn peptidases"/>
    <property type="match status" value="1"/>
</dbReference>
<feature type="domain" description="EGF-like" evidence="9">
    <location>
        <begin position="399"/>
        <end position="439"/>
    </location>
</feature>
<dbReference type="Gene3D" id="2.10.25.10">
    <property type="entry name" value="Laminin"/>
    <property type="match status" value="2"/>
</dbReference>
<evidence type="ECO:0000259" key="9">
    <source>
        <dbReference type="PROSITE" id="PS50026"/>
    </source>
</evidence>
<evidence type="ECO:0000256" key="2">
    <source>
        <dbReference type="ARBA" id="ARBA00005634"/>
    </source>
</evidence>
<dbReference type="PROSITE" id="PS01186">
    <property type="entry name" value="EGF_2"/>
    <property type="match status" value="2"/>
</dbReference>
<evidence type="ECO:0000256" key="4">
    <source>
        <dbReference type="ARBA" id="ARBA00022729"/>
    </source>
</evidence>
<keyword evidence="8" id="KW-0472">Membrane</keyword>
<dbReference type="AlphaFoldDB" id="A0AAU9WLS1"/>
<keyword evidence="4" id="KW-0732">Signal</keyword>
<comment type="caution">
    <text evidence="7">Lacks conserved residue(s) required for the propagation of feature annotation.</text>
</comment>
<comment type="cofactor">
    <cofactor evidence="1">
        <name>Zn(2+)</name>
        <dbReference type="ChEBI" id="CHEBI:29105"/>
    </cofactor>
</comment>
<dbReference type="PANTHER" id="PTHR12147">
    <property type="entry name" value="METALLOPEPTIDASE M28 FAMILY MEMBER"/>
    <property type="match status" value="1"/>
</dbReference>
<dbReference type="EMBL" id="CALNXJ010000016">
    <property type="protein sequence ID" value="CAH3118143.1"/>
    <property type="molecule type" value="Genomic_DNA"/>
</dbReference>
<dbReference type="SUPFAM" id="SSF57196">
    <property type="entry name" value="EGF/Laminin"/>
    <property type="match status" value="2"/>
</dbReference>
<dbReference type="Pfam" id="PF07645">
    <property type="entry name" value="EGF_CA"/>
    <property type="match status" value="1"/>
</dbReference>
<dbReference type="SMART" id="SM00179">
    <property type="entry name" value="EGF_CA"/>
    <property type="match status" value="2"/>
</dbReference>
<protein>
    <recommendedName>
        <fullName evidence="9">EGF-like domain-containing protein</fullName>
    </recommendedName>
</protein>
<evidence type="ECO:0000256" key="7">
    <source>
        <dbReference type="PROSITE-ProRule" id="PRU00076"/>
    </source>
</evidence>
<dbReference type="GO" id="GO:0006508">
    <property type="term" value="P:proteolysis"/>
    <property type="evidence" value="ECO:0007669"/>
    <property type="project" value="InterPro"/>
</dbReference>
<evidence type="ECO:0000256" key="3">
    <source>
        <dbReference type="ARBA" id="ARBA00022536"/>
    </source>
</evidence>
<feature type="transmembrane region" description="Helical" evidence="8">
    <location>
        <begin position="446"/>
        <end position="464"/>
    </location>
</feature>
<dbReference type="GO" id="GO:0008235">
    <property type="term" value="F:metalloexopeptidase activity"/>
    <property type="evidence" value="ECO:0007669"/>
    <property type="project" value="InterPro"/>
</dbReference>
<dbReference type="InterPro" id="IPR045175">
    <property type="entry name" value="M28_fam"/>
</dbReference>
<dbReference type="InterPro" id="IPR007484">
    <property type="entry name" value="Peptidase_M28"/>
</dbReference>
<proteinExistence type="inferred from homology"/>
<dbReference type="Pfam" id="PF12947">
    <property type="entry name" value="EGF_3"/>
    <property type="match status" value="1"/>
</dbReference>
<feature type="domain" description="EGF-like" evidence="9">
    <location>
        <begin position="358"/>
        <end position="398"/>
    </location>
</feature>
<dbReference type="PANTHER" id="PTHR12147:SF26">
    <property type="entry name" value="PEPTIDASE M28 DOMAIN-CONTAINING PROTEIN"/>
    <property type="match status" value="1"/>
</dbReference>